<evidence type="ECO:0000313" key="6">
    <source>
        <dbReference type="EMBL" id="QDU46204.1"/>
    </source>
</evidence>
<proteinExistence type="predicted"/>
<feature type="transmembrane region" description="Helical" evidence="5">
    <location>
        <begin position="99"/>
        <end position="118"/>
    </location>
</feature>
<dbReference type="EMBL" id="CP036276">
    <property type="protein sequence ID" value="QDU46204.1"/>
    <property type="molecule type" value="Genomic_DNA"/>
</dbReference>
<dbReference type="PANTHER" id="PTHR11706:SF3">
    <property type="entry name" value="METAL ION TRANSPORT PROTEIN"/>
    <property type="match status" value="1"/>
</dbReference>
<evidence type="ECO:0000256" key="5">
    <source>
        <dbReference type="SAM" id="Phobius"/>
    </source>
</evidence>
<dbReference type="NCBIfam" id="NF037982">
    <property type="entry name" value="Nramp_1"/>
    <property type="match status" value="1"/>
</dbReference>
<dbReference type="RefSeq" id="WP_145378741.1">
    <property type="nucleotide sequence ID" value="NZ_CP036276.1"/>
</dbReference>
<feature type="transmembrane region" description="Helical" evidence="5">
    <location>
        <begin position="138"/>
        <end position="157"/>
    </location>
</feature>
<evidence type="ECO:0000256" key="3">
    <source>
        <dbReference type="ARBA" id="ARBA00022989"/>
    </source>
</evidence>
<evidence type="ECO:0000256" key="4">
    <source>
        <dbReference type="ARBA" id="ARBA00023136"/>
    </source>
</evidence>
<dbReference type="Pfam" id="PF01566">
    <property type="entry name" value="Nramp"/>
    <property type="match status" value="1"/>
</dbReference>
<keyword evidence="4 5" id="KW-0472">Membrane</keyword>
<protein>
    <submittedName>
        <fullName evidence="6">Manganese transport protein MntH</fullName>
    </submittedName>
</protein>
<feature type="transmembrane region" description="Helical" evidence="5">
    <location>
        <begin position="369"/>
        <end position="394"/>
    </location>
</feature>
<gene>
    <name evidence="6" type="ORF">Mal52_47210</name>
</gene>
<evidence type="ECO:0000313" key="7">
    <source>
        <dbReference type="Proteomes" id="UP000319383"/>
    </source>
</evidence>
<feature type="transmembrane region" description="Helical" evidence="5">
    <location>
        <begin position="58"/>
        <end position="78"/>
    </location>
</feature>
<reference evidence="6 7" key="1">
    <citation type="submission" date="2019-02" db="EMBL/GenBank/DDBJ databases">
        <title>Deep-cultivation of Planctomycetes and their phenomic and genomic characterization uncovers novel biology.</title>
        <authorList>
            <person name="Wiegand S."/>
            <person name="Jogler M."/>
            <person name="Boedeker C."/>
            <person name="Pinto D."/>
            <person name="Vollmers J."/>
            <person name="Rivas-Marin E."/>
            <person name="Kohn T."/>
            <person name="Peeters S.H."/>
            <person name="Heuer A."/>
            <person name="Rast P."/>
            <person name="Oberbeckmann S."/>
            <person name="Bunk B."/>
            <person name="Jeske O."/>
            <person name="Meyerdierks A."/>
            <person name="Storesund J.E."/>
            <person name="Kallscheuer N."/>
            <person name="Luecker S."/>
            <person name="Lage O.M."/>
            <person name="Pohl T."/>
            <person name="Merkel B.J."/>
            <person name="Hornburger P."/>
            <person name="Mueller R.-W."/>
            <person name="Bruemmer F."/>
            <person name="Labrenz M."/>
            <person name="Spormann A.M."/>
            <person name="Op den Camp H."/>
            <person name="Overmann J."/>
            <person name="Amann R."/>
            <person name="Jetten M.S.M."/>
            <person name="Mascher T."/>
            <person name="Medema M.H."/>
            <person name="Devos D.P."/>
            <person name="Kaster A.-K."/>
            <person name="Ovreas L."/>
            <person name="Rohde M."/>
            <person name="Galperin M.Y."/>
            <person name="Jogler C."/>
        </authorList>
    </citation>
    <scope>NUCLEOTIDE SEQUENCE [LARGE SCALE GENOMIC DNA]</scope>
    <source>
        <strain evidence="6 7">Mal52</strain>
    </source>
</reference>
<organism evidence="6 7">
    <name type="scientific">Symmachiella dynata</name>
    <dbReference type="NCBI Taxonomy" id="2527995"/>
    <lineage>
        <taxon>Bacteria</taxon>
        <taxon>Pseudomonadati</taxon>
        <taxon>Planctomycetota</taxon>
        <taxon>Planctomycetia</taxon>
        <taxon>Planctomycetales</taxon>
        <taxon>Planctomycetaceae</taxon>
        <taxon>Symmachiella</taxon>
    </lineage>
</organism>
<feature type="transmembrane region" description="Helical" evidence="5">
    <location>
        <begin position="414"/>
        <end position="434"/>
    </location>
</feature>
<feature type="transmembrane region" description="Helical" evidence="5">
    <location>
        <begin position="162"/>
        <end position="182"/>
    </location>
</feature>
<feature type="transmembrane region" description="Helical" evidence="5">
    <location>
        <begin position="208"/>
        <end position="230"/>
    </location>
</feature>
<dbReference type="PANTHER" id="PTHR11706">
    <property type="entry name" value="SOLUTE CARRIER PROTEIN FAMILY 11 MEMBER"/>
    <property type="match status" value="1"/>
</dbReference>
<feature type="transmembrane region" description="Helical" evidence="5">
    <location>
        <begin position="345"/>
        <end position="363"/>
    </location>
</feature>
<dbReference type="GO" id="GO:0005384">
    <property type="term" value="F:manganese ion transmembrane transporter activity"/>
    <property type="evidence" value="ECO:0007669"/>
    <property type="project" value="TreeGrafter"/>
</dbReference>
<keyword evidence="3 5" id="KW-1133">Transmembrane helix</keyword>
<name>A0A517ZUP2_9PLAN</name>
<keyword evidence="2 5" id="KW-0812">Transmembrane</keyword>
<dbReference type="Proteomes" id="UP000319383">
    <property type="component" value="Chromosome"/>
</dbReference>
<dbReference type="AlphaFoldDB" id="A0A517ZUP2"/>
<feature type="transmembrane region" description="Helical" evidence="5">
    <location>
        <begin position="298"/>
        <end position="324"/>
    </location>
</feature>
<accession>A0A517ZUP2</accession>
<dbReference type="GO" id="GO:0034755">
    <property type="term" value="P:iron ion transmembrane transport"/>
    <property type="evidence" value="ECO:0007669"/>
    <property type="project" value="TreeGrafter"/>
</dbReference>
<sequence>MSHELKEVDVGPQLGPPLPSTFRQYLRSMGPGIIVVLTWLGAGDIVECGISGGNYGYALMWIIAVALIMRYLFVSLIAKYQLCNQHGEGVLDGLARLHPWYAPFLMVVAIVMGHIYGAYMSVGIGESCVAIAGFGATWQWATLWCLVALAIVFWPVYGYLEIVFKVMLALLAVSLIGLAAWVGPSPSGILEGVFEFKLPEQKGEFDSLLIAIGMLGAIGGSLMNLAYPYFLDQKGWKGPRYRRLQMYDFLLAVIVMIVLDLAIWTVGAELIFGTGAHIETLEDLSTLLSKVLGSGGRLLFHLGVFAAVFTSLVGHAVGLGMIASHGYLRWQAGSGPLQGDYRTHPLYRAVVVWILVSPLVWTMPGMPNFVQLTLITNSLQVVLIPILAGGLWMITARQRFIGEKYRNRWWENGIMGLVFFLALFATVGSVKSVFEAVQSLLERA</sequence>
<keyword evidence="7" id="KW-1185">Reference proteome</keyword>
<evidence type="ECO:0000256" key="2">
    <source>
        <dbReference type="ARBA" id="ARBA00022692"/>
    </source>
</evidence>
<comment type="subcellular location">
    <subcellularLocation>
        <location evidence="1">Membrane</location>
        <topology evidence="1">Multi-pass membrane protein</topology>
    </subcellularLocation>
</comment>
<feature type="transmembrane region" description="Helical" evidence="5">
    <location>
        <begin position="32"/>
        <end position="52"/>
    </location>
</feature>
<dbReference type="GO" id="GO:0015086">
    <property type="term" value="F:cadmium ion transmembrane transporter activity"/>
    <property type="evidence" value="ECO:0007669"/>
    <property type="project" value="TreeGrafter"/>
</dbReference>
<evidence type="ECO:0000256" key="1">
    <source>
        <dbReference type="ARBA" id="ARBA00004141"/>
    </source>
</evidence>
<dbReference type="InterPro" id="IPR001046">
    <property type="entry name" value="NRAMP_fam"/>
</dbReference>
<dbReference type="GO" id="GO:0005886">
    <property type="term" value="C:plasma membrane"/>
    <property type="evidence" value="ECO:0007669"/>
    <property type="project" value="TreeGrafter"/>
</dbReference>
<dbReference type="KEGG" id="sdyn:Mal52_47210"/>
<feature type="transmembrane region" description="Helical" evidence="5">
    <location>
        <begin position="250"/>
        <end position="278"/>
    </location>
</feature>